<dbReference type="RefSeq" id="WP_260559717.1">
    <property type="nucleotide sequence ID" value="NZ_BAABEC010000166.1"/>
</dbReference>
<evidence type="ECO:0000313" key="3">
    <source>
        <dbReference type="Proteomes" id="UP001060261"/>
    </source>
</evidence>
<reference evidence="2" key="1">
    <citation type="submission" date="2022-09" db="EMBL/GenBank/DDBJ databases">
        <title>genome sequence of Deinococcus rubellus.</title>
        <authorList>
            <person name="Srinivasan S."/>
        </authorList>
    </citation>
    <scope>NUCLEOTIDE SEQUENCE</scope>
    <source>
        <strain evidence="2">Ant6</strain>
    </source>
</reference>
<name>A0ABY5YGL9_9DEIO</name>
<organism evidence="2 3">
    <name type="scientific">Deinococcus rubellus</name>
    <dbReference type="NCBI Taxonomy" id="1889240"/>
    <lineage>
        <taxon>Bacteria</taxon>
        <taxon>Thermotogati</taxon>
        <taxon>Deinococcota</taxon>
        <taxon>Deinococci</taxon>
        <taxon>Deinococcales</taxon>
        <taxon>Deinococcaceae</taxon>
        <taxon>Deinococcus</taxon>
    </lineage>
</organism>
<sequence length="66" mass="7333">MDDKTSSDRSKPTPDQHHPHGGDKDTNDLHDIKGVQQTGMEEKAKQVADLPDSVKGSAKNIWPQKR</sequence>
<protein>
    <submittedName>
        <fullName evidence="2">Uncharacterized protein</fullName>
    </submittedName>
</protein>
<evidence type="ECO:0000256" key="1">
    <source>
        <dbReference type="SAM" id="MobiDB-lite"/>
    </source>
</evidence>
<feature type="compositionally biased region" description="Basic and acidic residues" evidence="1">
    <location>
        <begin position="1"/>
        <end position="33"/>
    </location>
</feature>
<feature type="region of interest" description="Disordered" evidence="1">
    <location>
        <begin position="1"/>
        <end position="66"/>
    </location>
</feature>
<dbReference type="EMBL" id="CP104213">
    <property type="protein sequence ID" value="UWX63429.1"/>
    <property type="molecule type" value="Genomic_DNA"/>
</dbReference>
<proteinExistence type="predicted"/>
<keyword evidence="3" id="KW-1185">Reference proteome</keyword>
<accession>A0ABY5YGL9</accession>
<gene>
    <name evidence="2" type="ORF">N0D28_11820</name>
</gene>
<evidence type="ECO:0000313" key="2">
    <source>
        <dbReference type="EMBL" id="UWX63429.1"/>
    </source>
</evidence>
<dbReference type="Proteomes" id="UP001060261">
    <property type="component" value="Chromosome"/>
</dbReference>